<evidence type="ECO:0000256" key="1">
    <source>
        <dbReference type="ARBA" id="ARBA00023125"/>
    </source>
</evidence>
<evidence type="ECO:0000313" key="4">
    <source>
        <dbReference type="Proteomes" id="UP000823886"/>
    </source>
</evidence>
<name>A0A9D2TB42_9FIRM</name>
<dbReference type="EMBL" id="DWVZ01000140">
    <property type="protein sequence ID" value="HJC63955.1"/>
    <property type="molecule type" value="Genomic_DNA"/>
</dbReference>
<protein>
    <submittedName>
        <fullName evidence="3">Helix-turn-helix domain-containing protein</fullName>
    </submittedName>
</protein>
<dbReference type="Proteomes" id="UP000823886">
    <property type="component" value="Unassembled WGS sequence"/>
</dbReference>
<dbReference type="AlphaFoldDB" id="A0A9D2TB42"/>
<evidence type="ECO:0000313" key="3">
    <source>
        <dbReference type="EMBL" id="HJC63955.1"/>
    </source>
</evidence>
<organism evidence="3 4">
    <name type="scientific">Candidatus Blautia merdavium</name>
    <dbReference type="NCBI Taxonomy" id="2838494"/>
    <lineage>
        <taxon>Bacteria</taxon>
        <taxon>Bacillati</taxon>
        <taxon>Bacillota</taxon>
        <taxon>Clostridia</taxon>
        <taxon>Lachnospirales</taxon>
        <taxon>Lachnospiraceae</taxon>
        <taxon>Blautia</taxon>
    </lineage>
</organism>
<dbReference type="SMART" id="SM00530">
    <property type="entry name" value="HTH_XRE"/>
    <property type="match status" value="1"/>
</dbReference>
<comment type="caution">
    <text evidence="3">The sequence shown here is derived from an EMBL/GenBank/DDBJ whole genome shotgun (WGS) entry which is preliminary data.</text>
</comment>
<feature type="domain" description="HTH cro/C1-type" evidence="2">
    <location>
        <begin position="10"/>
        <end position="64"/>
    </location>
</feature>
<proteinExistence type="predicted"/>
<sequence length="364" mass="42002">MREINLGKNLTTLRRRTGMTQEQLAEYLGVSKSSVSKWETGYAYPDICFLPLLAALFHTSVDELLGYEPQLTKEQIRRLYHELAAQMAQDAGKALERTRALVKKYYSCFPFLYQMAILYMNHGMLFENRDEIIGEAYLLCRRIQEESEDSVLVKDAVHIEAQLLLLQGKYEQVLDLLGEEVKAIPQEGELIGISYQSMGNQEKAAEVFQVCIYQHLLYLLQDSVNYVAMNLDQEAGKETLRRIQAVADLYQIDDLHFYTSIQISIIAALWAVRQGDWEKAEQEIEKAVSLAWKAKKEEKMILHKDSYFDRIDPWLKNLDLGQMAPVDESVIKQGLLNGIAGQPEFERIKDRPRVRKALEKLRDM</sequence>
<dbReference type="Gene3D" id="1.10.260.40">
    <property type="entry name" value="lambda repressor-like DNA-binding domains"/>
    <property type="match status" value="1"/>
</dbReference>
<accession>A0A9D2TB42</accession>
<dbReference type="SUPFAM" id="SSF47413">
    <property type="entry name" value="lambda repressor-like DNA-binding domains"/>
    <property type="match status" value="1"/>
</dbReference>
<dbReference type="PANTHER" id="PTHR46558:SF11">
    <property type="entry name" value="HTH-TYPE TRANSCRIPTIONAL REGULATOR XRE"/>
    <property type="match status" value="1"/>
</dbReference>
<reference evidence="3" key="2">
    <citation type="submission" date="2021-04" db="EMBL/GenBank/DDBJ databases">
        <authorList>
            <person name="Gilroy R."/>
        </authorList>
    </citation>
    <scope>NUCLEOTIDE SEQUENCE</scope>
    <source>
        <strain evidence="3">ChiBcec2-3848</strain>
    </source>
</reference>
<evidence type="ECO:0000259" key="2">
    <source>
        <dbReference type="PROSITE" id="PS50943"/>
    </source>
</evidence>
<dbReference type="Gene3D" id="1.25.40.10">
    <property type="entry name" value="Tetratricopeptide repeat domain"/>
    <property type="match status" value="1"/>
</dbReference>
<dbReference type="InterPro" id="IPR010982">
    <property type="entry name" value="Lambda_DNA-bd_dom_sf"/>
</dbReference>
<gene>
    <name evidence="3" type="ORF">H9753_10125</name>
</gene>
<dbReference type="CDD" id="cd00093">
    <property type="entry name" value="HTH_XRE"/>
    <property type="match status" value="1"/>
</dbReference>
<dbReference type="Pfam" id="PF01381">
    <property type="entry name" value="HTH_3"/>
    <property type="match status" value="1"/>
</dbReference>
<dbReference type="SUPFAM" id="SSF48452">
    <property type="entry name" value="TPR-like"/>
    <property type="match status" value="1"/>
</dbReference>
<keyword evidence="1" id="KW-0238">DNA-binding</keyword>
<reference evidence="3" key="1">
    <citation type="journal article" date="2021" name="PeerJ">
        <title>Extensive microbial diversity within the chicken gut microbiome revealed by metagenomics and culture.</title>
        <authorList>
            <person name="Gilroy R."/>
            <person name="Ravi A."/>
            <person name="Getino M."/>
            <person name="Pursley I."/>
            <person name="Horton D.L."/>
            <person name="Alikhan N.F."/>
            <person name="Baker D."/>
            <person name="Gharbi K."/>
            <person name="Hall N."/>
            <person name="Watson M."/>
            <person name="Adriaenssens E.M."/>
            <person name="Foster-Nyarko E."/>
            <person name="Jarju S."/>
            <person name="Secka A."/>
            <person name="Antonio M."/>
            <person name="Oren A."/>
            <person name="Chaudhuri R.R."/>
            <person name="La Ragione R."/>
            <person name="Hildebrand F."/>
            <person name="Pallen M.J."/>
        </authorList>
    </citation>
    <scope>NUCLEOTIDE SEQUENCE</scope>
    <source>
        <strain evidence="3">ChiBcec2-3848</strain>
    </source>
</reference>
<dbReference type="InterPro" id="IPR001387">
    <property type="entry name" value="Cro/C1-type_HTH"/>
</dbReference>
<dbReference type="PROSITE" id="PS50943">
    <property type="entry name" value="HTH_CROC1"/>
    <property type="match status" value="1"/>
</dbReference>
<dbReference type="InterPro" id="IPR011990">
    <property type="entry name" value="TPR-like_helical_dom_sf"/>
</dbReference>
<dbReference type="PANTHER" id="PTHR46558">
    <property type="entry name" value="TRACRIPTIONAL REGULATORY PROTEIN-RELATED-RELATED"/>
    <property type="match status" value="1"/>
</dbReference>
<dbReference type="GO" id="GO:0003677">
    <property type="term" value="F:DNA binding"/>
    <property type="evidence" value="ECO:0007669"/>
    <property type="project" value="UniProtKB-KW"/>
</dbReference>